<organism evidence="3 4">
    <name type="scientific">Paralvinella palmiformis</name>
    <dbReference type="NCBI Taxonomy" id="53620"/>
    <lineage>
        <taxon>Eukaryota</taxon>
        <taxon>Metazoa</taxon>
        <taxon>Spiralia</taxon>
        <taxon>Lophotrochozoa</taxon>
        <taxon>Annelida</taxon>
        <taxon>Polychaeta</taxon>
        <taxon>Sedentaria</taxon>
        <taxon>Canalipalpata</taxon>
        <taxon>Terebellida</taxon>
        <taxon>Terebelliformia</taxon>
        <taxon>Alvinellidae</taxon>
        <taxon>Paralvinella</taxon>
    </lineage>
</organism>
<dbReference type="InterPro" id="IPR000595">
    <property type="entry name" value="cNMP-bd_dom"/>
</dbReference>
<feature type="domain" description="Cyclic nucleotide-binding" evidence="2">
    <location>
        <begin position="117"/>
        <end position="235"/>
    </location>
</feature>
<feature type="region of interest" description="Disordered" evidence="1">
    <location>
        <begin position="423"/>
        <end position="443"/>
    </location>
</feature>
<sequence>MGDCMYILLRGQVTIYILYAAKGDGEEDKPNQPQVTAKPGSEALRQQLGTFVTNLGAGATFGEVALMSEDCIRTASIICNEPTDLIVVDRELYNRSVKNVLKKEFEDKSNFIASNPYFKAWPPKYKKQLAMALQIETVPYEGVVTKQGEPLEAIYFVLRSVPSMRERSDNDPSSLHKLRRKSTKKQPLEICLLGVNESVGDIEVFLDLDTYLQTAICTQRTELLVLEMKHYERLLVKRNPRTIEFMKEDLELKLKSRLHRHLEASVPLLRCLFLKARDYNIQRRQQNEARYNAIQERHGRQPPKTIGDSYESFVPPQGALIDIYGPGTVFYRIREREAAKVKRQERLRNKNAYSGFHGLAGTGAGSGMGGGQGQGEGQRGGADGSPLGGATRDPSSGPRPDHLTSDPVLTNLENRMRAWLANEHSAQSSSAPGSIKSQPRSDRIKPGVKVVIRRKDQFAEPEDASQFHDSANEQAIQNGGSWVSRLFRFDDWSILRRR</sequence>
<name>A0AAD9KBD0_9ANNE</name>
<protein>
    <recommendedName>
        <fullName evidence="2">Cyclic nucleotide-binding domain-containing protein</fullName>
    </recommendedName>
</protein>
<dbReference type="PROSITE" id="PS50042">
    <property type="entry name" value="CNMP_BINDING_3"/>
    <property type="match status" value="2"/>
</dbReference>
<dbReference type="PANTHER" id="PTHR23011">
    <property type="entry name" value="CYCLIC NUCLEOTIDE-BINDING DOMAIN CONTAINING PROTEIN"/>
    <property type="match status" value="1"/>
</dbReference>
<evidence type="ECO:0000256" key="1">
    <source>
        <dbReference type="SAM" id="MobiDB-lite"/>
    </source>
</evidence>
<evidence type="ECO:0000313" key="4">
    <source>
        <dbReference type="Proteomes" id="UP001208570"/>
    </source>
</evidence>
<comment type="caution">
    <text evidence="3">The sequence shown here is derived from an EMBL/GenBank/DDBJ whole genome shotgun (WGS) entry which is preliminary data.</text>
</comment>
<dbReference type="Gene3D" id="2.60.120.10">
    <property type="entry name" value="Jelly Rolls"/>
    <property type="match status" value="2"/>
</dbReference>
<dbReference type="EMBL" id="JAODUP010000029">
    <property type="protein sequence ID" value="KAK2167353.1"/>
    <property type="molecule type" value="Genomic_DNA"/>
</dbReference>
<dbReference type="InterPro" id="IPR014710">
    <property type="entry name" value="RmlC-like_jellyroll"/>
</dbReference>
<gene>
    <name evidence="3" type="ORF">LSH36_29g08010</name>
</gene>
<dbReference type="PROSITE" id="PS00889">
    <property type="entry name" value="CNMP_BINDING_2"/>
    <property type="match status" value="1"/>
</dbReference>
<feature type="compositionally biased region" description="Gly residues" evidence="1">
    <location>
        <begin position="363"/>
        <end position="387"/>
    </location>
</feature>
<feature type="compositionally biased region" description="Polar residues" evidence="1">
    <location>
        <begin position="424"/>
        <end position="438"/>
    </location>
</feature>
<feature type="region of interest" description="Disordered" evidence="1">
    <location>
        <begin position="363"/>
        <end position="407"/>
    </location>
</feature>
<dbReference type="CDD" id="cd00038">
    <property type="entry name" value="CAP_ED"/>
    <property type="match status" value="2"/>
</dbReference>
<reference evidence="3" key="1">
    <citation type="journal article" date="2023" name="Mol. Biol. Evol.">
        <title>Third-Generation Sequencing Reveals the Adaptive Role of the Epigenome in Three Deep-Sea Polychaetes.</title>
        <authorList>
            <person name="Perez M."/>
            <person name="Aroh O."/>
            <person name="Sun Y."/>
            <person name="Lan Y."/>
            <person name="Juniper S.K."/>
            <person name="Young C.R."/>
            <person name="Angers B."/>
            <person name="Qian P.Y."/>
        </authorList>
    </citation>
    <scope>NUCLEOTIDE SEQUENCE</scope>
    <source>
        <strain evidence="3">P08H-3</strain>
    </source>
</reference>
<feature type="domain" description="Cyclic nucleotide-binding" evidence="2">
    <location>
        <begin position="1"/>
        <end position="114"/>
    </location>
</feature>
<dbReference type="InterPro" id="IPR018488">
    <property type="entry name" value="cNMP-bd_CS"/>
</dbReference>
<accession>A0AAD9KBD0</accession>
<proteinExistence type="predicted"/>
<evidence type="ECO:0000259" key="2">
    <source>
        <dbReference type="PROSITE" id="PS50042"/>
    </source>
</evidence>
<dbReference type="InterPro" id="IPR018490">
    <property type="entry name" value="cNMP-bd_dom_sf"/>
</dbReference>
<dbReference type="SUPFAM" id="SSF51206">
    <property type="entry name" value="cAMP-binding domain-like"/>
    <property type="match status" value="2"/>
</dbReference>
<evidence type="ECO:0000313" key="3">
    <source>
        <dbReference type="EMBL" id="KAK2167353.1"/>
    </source>
</evidence>
<dbReference type="Proteomes" id="UP001208570">
    <property type="component" value="Unassembled WGS sequence"/>
</dbReference>
<dbReference type="AlphaFoldDB" id="A0AAD9KBD0"/>
<keyword evidence="4" id="KW-1185">Reference proteome</keyword>
<dbReference type="PANTHER" id="PTHR23011:SF28">
    <property type="entry name" value="CYCLIC NUCLEOTIDE-BINDING DOMAIN CONTAINING PROTEIN"/>
    <property type="match status" value="1"/>
</dbReference>